<accession>A0A140NSA9</accession>
<reference evidence="2" key="2">
    <citation type="submission" date="2012-04" db="EMBL/GenBank/DDBJ databases">
        <title>Complete genome sequence of Providencia stuartii clinical isolate MRSN 2154.</title>
        <authorList>
            <person name="Clifford R.J."/>
            <person name="Hang J."/>
            <person name="Riley M.C."/>
            <person name="Onmus-Leone F."/>
            <person name="Kuschner R.A."/>
            <person name="Lesho E.P."/>
            <person name="Waterman P.E."/>
        </authorList>
    </citation>
    <scope>NUCLEOTIDE SEQUENCE [LARGE SCALE GENOMIC DNA]</scope>
    <source>
        <strain evidence="2">MRSN 2154</strain>
    </source>
</reference>
<dbReference type="HOGENOM" id="CLU_2013246_0_0_6"/>
<dbReference type="AlphaFoldDB" id="A0A140NSA9"/>
<dbReference type="PATRIC" id="fig|1157951.4.peg.3772"/>
<dbReference type="GeneID" id="93519714"/>
<evidence type="ECO:0000313" key="1">
    <source>
        <dbReference type="EMBL" id="AFH95558.1"/>
    </source>
</evidence>
<name>A0A140NSA9_PROSM</name>
<proteinExistence type="predicted"/>
<dbReference type="KEGG" id="psi:S70_18785"/>
<protein>
    <submittedName>
        <fullName evidence="1">Uncharacterized protein</fullName>
    </submittedName>
</protein>
<evidence type="ECO:0000313" key="2">
    <source>
        <dbReference type="Proteomes" id="UP000005012"/>
    </source>
</evidence>
<reference evidence="1 2" key="1">
    <citation type="journal article" date="2012" name="J. Bacteriol.">
        <title>Complete Genome Sequence of Providencia stuartii Clinical Isolate MRSN 2154.</title>
        <authorList>
            <person name="Clifford R.J."/>
            <person name="Hang J."/>
            <person name="Riley M.C."/>
            <person name="Onmus-Leone F."/>
            <person name="Kuschner R.A."/>
            <person name="Lesho E.P."/>
            <person name="Waterman P.E."/>
        </authorList>
    </citation>
    <scope>NUCLEOTIDE SEQUENCE [LARGE SCALE GENOMIC DNA]</scope>
    <source>
        <strain evidence="1 2">MRSN 2154</strain>
    </source>
</reference>
<sequence>MSNDKDAENGLIPFSELNQTSVNLGQAVQQANQMHNTLSQMGIVDATFHTGTLYKNTGTSAIVAGNGLLVEQKQHTTTVTFLNEGSTPDQAINEMMVNNTQEVTAAFANTSQPSISNFLNNKK</sequence>
<gene>
    <name evidence="1" type="ordered locus">S70_18785</name>
</gene>
<organism evidence="1 2">
    <name type="scientific">Providencia stuartii (strain MRSN 2154)</name>
    <dbReference type="NCBI Taxonomy" id="1157951"/>
    <lineage>
        <taxon>Bacteria</taxon>
        <taxon>Pseudomonadati</taxon>
        <taxon>Pseudomonadota</taxon>
        <taxon>Gammaproteobacteria</taxon>
        <taxon>Enterobacterales</taxon>
        <taxon>Morganellaceae</taxon>
        <taxon>Providencia</taxon>
    </lineage>
</organism>
<dbReference type="EMBL" id="CP003488">
    <property type="protein sequence ID" value="AFH95558.1"/>
    <property type="molecule type" value="Genomic_DNA"/>
</dbReference>
<dbReference type="Proteomes" id="UP000005012">
    <property type="component" value="Chromosome"/>
</dbReference>
<dbReference type="RefSeq" id="WP_014658132.1">
    <property type="nucleotide sequence ID" value="NC_017731.1"/>
</dbReference>
<dbReference type="OrthoDB" id="9959420at2"/>